<reference evidence="2" key="1">
    <citation type="submission" date="2020-11" db="EMBL/GenBank/DDBJ databases">
        <authorList>
            <person name="Tran Van P."/>
        </authorList>
    </citation>
    <scope>NUCLEOTIDE SEQUENCE</scope>
</reference>
<dbReference type="Gene3D" id="3.20.20.70">
    <property type="entry name" value="Aldolase class I"/>
    <property type="match status" value="1"/>
</dbReference>
<dbReference type="SUPFAM" id="SSF51395">
    <property type="entry name" value="FMN-linked oxidoreductases"/>
    <property type="match status" value="1"/>
</dbReference>
<dbReference type="AlphaFoldDB" id="A0A7R9IT48"/>
<feature type="domain" description="Glutamate synthase central-N" evidence="1">
    <location>
        <begin position="1"/>
        <end position="95"/>
    </location>
</feature>
<dbReference type="InterPro" id="IPR013785">
    <property type="entry name" value="Aldolase_TIM"/>
</dbReference>
<protein>
    <recommendedName>
        <fullName evidence="1">Glutamate synthase central-N domain-containing protein</fullName>
    </recommendedName>
</protein>
<accession>A0A7R9IT48</accession>
<dbReference type="Pfam" id="PF04898">
    <property type="entry name" value="Glu_syn_central"/>
    <property type="match status" value="1"/>
</dbReference>
<dbReference type="EMBL" id="OE011078">
    <property type="protein sequence ID" value="CAD7464135.1"/>
    <property type="molecule type" value="Genomic_DNA"/>
</dbReference>
<sequence length="169" mass="18688">MKVGLILETGEAREVHHMCVLLGYGADAICPYLIFEMAGALRNEGVVDRSLTDAVLFKNYVEAMDRGISKVMAKMGISTLPSYKGAQIFEAVGLSDEVIEKCFKGTQSRLGGVTFEVLASEAYERHQLTYMEYTPDMLVLRNPGNYHWRSGGEKHINDPASIANLQVLP</sequence>
<evidence type="ECO:0000313" key="2">
    <source>
        <dbReference type="EMBL" id="CAD7464135.1"/>
    </source>
</evidence>
<name>A0A7R9IT48_9NEOP</name>
<proteinExistence type="predicted"/>
<evidence type="ECO:0000259" key="1">
    <source>
        <dbReference type="Pfam" id="PF04898"/>
    </source>
</evidence>
<gene>
    <name evidence="2" type="ORF">TTEB3V08_LOCUS12014</name>
</gene>
<dbReference type="GO" id="GO:0015930">
    <property type="term" value="F:glutamate synthase activity"/>
    <property type="evidence" value="ECO:0007669"/>
    <property type="project" value="InterPro"/>
</dbReference>
<dbReference type="InterPro" id="IPR006982">
    <property type="entry name" value="Glu_synth_centr_N"/>
</dbReference>
<dbReference type="PANTHER" id="PTHR43100:SF1">
    <property type="entry name" value="GLUTAMATE SYNTHASE [NADPH] SMALL CHAIN"/>
    <property type="match status" value="1"/>
</dbReference>
<dbReference type="InterPro" id="IPR051394">
    <property type="entry name" value="Glutamate_Synthase"/>
</dbReference>
<dbReference type="PANTHER" id="PTHR43100">
    <property type="entry name" value="GLUTAMATE SYNTHASE [NADPH] SMALL CHAIN"/>
    <property type="match status" value="1"/>
</dbReference>
<organism evidence="2">
    <name type="scientific">Timema tahoe</name>
    <dbReference type="NCBI Taxonomy" id="61484"/>
    <lineage>
        <taxon>Eukaryota</taxon>
        <taxon>Metazoa</taxon>
        <taxon>Ecdysozoa</taxon>
        <taxon>Arthropoda</taxon>
        <taxon>Hexapoda</taxon>
        <taxon>Insecta</taxon>
        <taxon>Pterygota</taxon>
        <taxon>Neoptera</taxon>
        <taxon>Polyneoptera</taxon>
        <taxon>Phasmatodea</taxon>
        <taxon>Timematodea</taxon>
        <taxon>Timematoidea</taxon>
        <taxon>Timematidae</taxon>
        <taxon>Timema</taxon>
    </lineage>
</organism>